<protein>
    <submittedName>
        <fullName evidence="1">2009_t:CDS:1</fullName>
    </submittedName>
</protein>
<feature type="non-terminal residue" evidence="1">
    <location>
        <position position="1"/>
    </location>
</feature>
<gene>
    <name evidence="1" type="ORF">RPERSI_LOCUS33740</name>
</gene>
<proteinExistence type="predicted"/>
<dbReference type="EMBL" id="CAJVQC010147554">
    <property type="protein sequence ID" value="CAG8845609.1"/>
    <property type="molecule type" value="Genomic_DNA"/>
</dbReference>
<name>A0ACA9SQL6_9GLOM</name>
<reference evidence="1" key="1">
    <citation type="submission" date="2021-06" db="EMBL/GenBank/DDBJ databases">
        <authorList>
            <person name="Kallberg Y."/>
            <person name="Tangrot J."/>
            <person name="Rosling A."/>
        </authorList>
    </citation>
    <scope>NUCLEOTIDE SEQUENCE</scope>
    <source>
        <strain evidence="1">MA461A</strain>
    </source>
</reference>
<accession>A0ACA9SQL6</accession>
<feature type="non-terminal residue" evidence="1">
    <location>
        <position position="105"/>
    </location>
</feature>
<keyword evidence="2" id="KW-1185">Reference proteome</keyword>
<organism evidence="1 2">
    <name type="scientific">Racocetra persica</name>
    <dbReference type="NCBI Taxonomy" id="160502"/>
    <lineage>
        <taxon>Eukaryota</taxon>
        <taxon>Fungi</taxon>
        <taxon>Fungi incertae sedis</taxon>
        <taxon>Mucoromycota</taxon>
        <taxon>Glomeromycotina</taxon>
        <taxon>Glomeromycetes</taxon>
        <taxon>Diversisporales</taxon>
        <taxon>Gigasporaceae</taxon>
        <taxon>Racocetra</taxon>
    </lineage>
</organism>
<sequence>GPLSASTIGSFSNQISSVDNQSEQSSTPVITPSSATSFSTTYSDANVYLRRYIPLLSLVFEDHSFMTLNGMTNLEVDSQVSIYKDVLALYRSMISEGPIELETET</sequence>
<evidence type="ECO:0000313" key="1">
    <source>
        <dbReference type="EMBL" id="CAG8845609.1"/>
    </source>
</evidence>
<dbReference type="Proteomes" id="UP000789920">
    <property type="component" value="Unassembled WGS sequence"/>
</dbReference>
<comment type="caution">
    <text evidence="1">The sequence shown here is derived from an EMBL/GenBank/DDBJ whole genome shotgun (WGS) entry which is preliminary data.</text>
</comment>
<evidence type="ECO:0000313" key="2">
    <source>
        <dbReference type="Proteomes" id="UP000789920"/>
    </source>
</evidence>